<name>A0A0S4X5J3_RALSL</name>
<proteinExistence type="predicted"/>
<evidence type="ECO:0000313" key="1">
    <source>
        <dbReference type="EMBL" id="CUV58620.1"/>
    </source>
</evidence>
<reference evidence="1" key="1">
    <citation type="submission" date="2015-10" db="EMBL/GenBank/DDBJ databases">
        <authorList>
            <person name="Gilbert D.G."/>
        </authorList>
    </citation>
    <scope>NUCLEOTIDE SEQUENCE</scope>
    <source>
        <strain evidence="1">Phyl III-seqv23</strain>
    </source>
</reference>
<accession>A0A0S4X5J3</accession>
<sequence>MRTTIDAGNGNDIINIDSYLSLIHI</sequence>
<dbReference type="AlphaFoldDB" id="A0A0S4X5J3"/>
<organism evidence="1">
    <name type="scientific">Ralstonia solanacearum</name>
    <name type="common">Pseudomonas solanacearum</name>
    <dbReference type="NCBI Taxonomy" id="305"/>
    <lineage>
        <taxon>Bacteria</taxon>
        <taxon>Pseudomonadati</taxon>
        <taxon>Pseudomonadota</taxon>
        <taxon>Betaproteobacteria</taxon>
        <taxon>Burkholderiales</taxon>
        <taxon>Burkholderiaceae</taxon>
        <taxon>Ralstonia</taxon>
        <taxon>Ralstonia solanacearum species complex</taxon>
    </lineage>
</organism>
<dbReference type="EMBL" id="LN899820">
    <property type="protein sequence ID" value="CUV58620.1"/>
    <property type="molecule type" value="Genomic_DNA"/>
</dbReference>
<protein>
    <submittedName>
        <fullName evidence="1">Uncharacterized protein</fullName>
    </submittedName>
</protein>
<gene>
    <name evidence="1" type="ORF">RUN215_v1_2790001</name>
</gene>